<evidence type="ECO:0000259" key="20">
    <source>
        <dbReference type="Pfam" id="PF12931"/>
    </source>
</evidence>
<reference evidence="21" key="1">
    <citation type="submission" date="2025-08" db="UniProtKB">
        <authorList>
            <consortium name="Ensembl"/>
        </authorList>
    </citation>
    <scope>IDENTIFICATION</scope>
</reference>
<dbReference type="Gene3D" id="2.130.10.10">
    <property type="entry name" value="YVTN repeat-like/Quinoprotein amine dehydrogenase"/>
    <property type="match status" value="1"/>
</dbReference>
<dbReference type="InterPro" id="IPR036322">
    <property type="entry name" value="WD40_repeat_dom_sf"/>
</dbReference>
<dbReference type="InterPro" id="IPR040251">
    <property type="entry name" value="SEC31-like"/>
</dbReference>
<evidence type="ECO:0000256" key="16">
    <source>
        <dbReference type="ARBA" id="ARBA00043112"/>
    </source>
</evidence>
<evidence type="ECO:0000256" key="15">
    <source>
        <dbReference type="ARBA" id="ARBA00041470"/>
    </source>
</evidence>
<dbReference type="SUPFAM" id="SSF50978">
    <property type="entry name" value="WD40 repeat-like"/>
    <property type="match status" value="1"/>
</dbReference>
<evidence type="ECO:0000313" key="21">
    <source>
        <dbReference type="Ensembl" id="ENSPSMP00000027964.1"/>
    </source>
</evidence>
<feature type="region of interest" description="Disordered" evidence="19">
    <location>
        <begin position="844"/>
        <end position="1117"/>
    </location>
</feature>
<evidence type="ECO:0000256" key="17">
    <source>
        <dbReference type="ARBA" id="ARBA00062896"/>
    </source>
</evidence>
<feature type="compositionally biased region" description="Low complexity" evidence="19">
    <location>
        <begin position="881"/>
        <end position="898"/>
    </location>
</feature>
<evidence type="ECO:0000256" key="10">
    <source>
        <dbReference type="ARBA" id="ARBA00022927"/>
    </source>
</evidence>
<feature type="compositionally biased region" description="Low complexity" evidence="19">
    <location>
        <begin position="957"/>
        <end position="971"/>
    </location>
</feature>
<dbReference type="FunFam" id="1.25.40.1030:FF:000001">
    <property type="entry name" value="protein transport protein Sec31A isoform X3"/>
    <property type="match status" value="1"/>
</dbReference>
<dbReference type="GO" id="GO:0005829">
    <property type="term" value="C:cytosol"/>
    <property type="evidence" value="ECO:0007669"/>
    <property type="project" value="Ensembl"/>
</dbReference>
<dbReference type="PANTHER" id="PTHR13923:SF23">
    <property type="entry name" value="PROTEIN TRANSPORT PROTEIN SEC31A"/>
    <property type="match status" value="1"/>
</dbReference>
<feature type="compositionally biased region" description="Low complexity" evidence="19">
    <location>
        <begin position="998"/>
        <end position="1008"/>
    </location>
</feature>
<keyword evidence="5" id="KW-0963">Cytoplasm</keyword>
<keyword evidence="7" id="KW-0677">Repeat</keyword>
<dbReference type="Pfam" id="PF12931">
    <property type="entry name" value="TPR_Sec16"/>
    <property type="match status" value="1"/>
</dbReference>
<evidence type="ECO:0000313" key="22">
    <source>
        <dbReference type="Proteomes" id="UP000694414"/>
    </source>
</evidence>
<evidence type="ECO:0000256" key="14">
    <source>
        <dbReference type="ARBA" id="ARBA00039468"/>
    </source>
</evidence>
<dbReference type="GO" id="GO:0048471">
    <property type="term" value="C:perinuclear region of cytoplasm"/>
    <property type="evidence" value="ECO:0007669"/>
    <property type="project" value="Ensembl"/>
</dbReference>
<dbReference type="Proteomes" id="UP000694414">
    <property type="component" value="Unplaced"/>
</dbReference>
<evidence type="ECO:0000256" key="13">
    <source>
        <dbReference type="ARBA" id="ARBA00025471"/>
    </source>
</evidence>
<protein>
    <recommendedName>
        <fullName evidence="14">Protein transport protein Sec31A</fullName>
    </recommendedName>
    <alternativeName>
        <fullName evidence="16">SEC31-like protein 1</fullName>
    </alternativeName>
    <alternativeName>
        <fullName evidence="15">SEC31-related protein A</fullName>
    </alternativeName>
</protein>
<dbReference type="GO" id="GO:0007029">
    <property type="term" value="P:endoplasmic reticulum organization"/>
    <property type="evidence" value="ECO:0007669"/>
    <property type="project" value="TreeGrafter"/>
</dbReference>
<evidence type="ECO:0000256" key="3">
    <source>
        <dbReference type="ARBA" id="ARBA00009358"/>
    </source>
</evidence>
<evidence type="ECO:0000256" key="2">
    <source>
        <dbReference type="ARBA" id="ARBA00004406"/>
    </source>
</evidence>
<gene>
    <name evidence="21" type="primary">SEC31A</name>
</gene>
<keyword evidence="6 18" id="KW-0853">WD repeat</keyword>
<comment type="subunit">
    <text evidence="17">COPII is composed of at least 5 proteins: the SEC23/24 complex, the SEC13/31 complex and SAR1. SEC13 and SEC31 make a 2:2 tetramer that forms the edge element of the COPII outer coat. The tetramer self-assembles in multiple copies to form the complete polyhedral cage. Interacts (via WD 8) with SEC13. Interacts with PDCD6; interaction takes place in response to cytosolic calcium increase and leads to bridge together the BCR(KLHL12) complex and SEC31A, leading to monoubiquitination. Interacts with KLHL12.</text>
</comment>
<evidence type="ECO:0000256" key="9">
    <source>
        <dbReference type="ARBA" id="ARBA00022892"/>
    </source>
</evidence>
<dbReference type="GO" id="GO:0070971">
    <property type="term" value="C:endoplasmic reticulum exit site"/>
    <property type="evidence" value="ECO:0007669"/>
    <property type="project" value="Ensembl"/>
</dbReference>
<feature type="domain" description="Sec16 Sec23-binding" evidence="20">
    <location>
        <begin position="572"/>
        <end position="708"/>
    </location>
</feature>
<dbReference type="InterPro" id="IPR015943">
    <property type="entry name" value="WD40/YVTN_repeat-like_dom_sf"/>
</dbReference>
<dbReference type="PROSITE" id="PS50082">
    <property type="entry name" value="WD_REPEATS_2"/>
    <property type="match status" value="1"/>
</dbReference>
<keyword evidence="10" id="KW-0653">Protein transport</keyword>
<dbReference type="SMART" id="SM00320">
    <property type="entry name" value="WD40"/>
    <property type="match status" value="6"/>
</dbReference>
<accession>A0A8C9A3P1</accession>
<dbReference type="GO" id="GO:0005198">
    <property type="term" value="F:structural molecule activity"/>
    <property type="evidence" value="ECO:0007669"/>
    <property type="project" value="TreeGrafter"/>
</dbReference>
<dbReference type="InterPro" id="IPR024298">
    <property type="entry name" value="Sec16_Sec23-bd"/>
</dbReference>
<reference evidence="21" key="2">
    <citation type="submission" date="2025-09" db="UniProtKB">
        <authorList>
            <consortium name="Ensembl"/>
        </authorList>
    </citation>
    <scope>IDENTIFICATION</scope>
</reference>
<evidence type="ECO:0000256" key="18">
    <source>
        <dbReference type="PROSITE-ProRule" id="PRU00221"/>
    </source>
</evidence>
<sequence>MKLKEIDRTAMQAWSPAQNHPIYLATGTSAQQLDATFSTNASLEIFELDLSDPSLDMKSCATFSSSHRYHKLIWGPYKMDSKGDVSGVLIAGGENGNIILYDPSKIIAGDKEVVIAQNDKHAGPVRALDVNIFQTNLVASGANESEIYIWDLNNFATPMTPGAKTQPPEDISCIAWNRQVQHILASASPSGRATVWDLRKNEPIIKVSDHSNRMHCSGLAWHPDVATQMVLASEDDRLPVIQMWDLRFASSPLRVLENHARGILAIAWSMADPELLLSCGKDAKILCSNPNTGEVLYELPTNTQWCFDIQWCPRNPAVLSAASFDGRISVYSIMGGSTDGLRQKQVDKLSSSFGNLDPFGTGQPLPPLQIPQQTAQHSIVLPLKKPPKWIRRPIGASFSFGGKLVTFENVRVQSQQGAEQQQQHHVFISQVVTEKEFLSRSDQLQQVVQSQGYIAYCQKKIDASQIEFEKNVWSFLKVNFEDDSRGKYLELLGYRKEDLGKKIALALNKVDGADVALKDSDQVAQSDGEESHAAEEQLLGERIKEEKQESEFLPSAGGTFNISISGDIDGLITQALLTGNFESAVDLCLHDNRMADAIILAIAGGQELLARTQKKYFAKSQSKITRLITAVVMKNWKEIVESCDLKNWREALAAVLTYAKPDEFSALCDLLGTRLENEGDSLLQSQACLCYICAGNVEKLVACWTKAQDGSHPLSLQDLIEKVVILRKAVQLTQATDTNPVGVLLAEKMSQYASLLAAQGSMAAALAFLPDNTSQPNIVQLRDRLCRAQGEPVPGHESPKISYEKQQLPKARLGPMAGHPQMPRVQTQQYYPHVRIAPTVTTWSNKTPTALPSHPPAASPSDTQGENPPPPGFIMHGNINPNAAAHHPPSPGHVHAQVPPYPQPQPCQPAQQYSFGTGGSAMYRPQQPVASPASNTYPNPPYVPSAPSYSGQSQLYAAQRQASSPTSSPAAAFPPPPSSGASFQHGGPGAPPSSSAYTLPPGTTGTLPAASELPASQRTGPQNGWNDPPALNRVPKKKKMPENFTPPVPITAPIMNPLGDPQSQMLQQQPSAPAPQPHLPGGQPFHGVQQPLGQPGLPPSFSKPSMEGAPGAPIGNTIQHVQSLPTEKITKKPIPDEHLILKTTFEDLIQRCLSSATDPQTKRKLDDASKRLEFLYDKLREQTLSPTITSGLHSIARSIETRNYSEGLTIHTHIVSTSNFSETSAFMPVLKVVLTQANKLGV</sequence>
<feature type="compositionally biased region" description="Polar residues" evidence="19">
    <location>
        <begin position="1014"/>
        <end position="1025"/>
    </location>
</feature>
<feature type="compositionally biased region" description="Low complexity" evidence="19">
    <location>
        <begin position="1061"/>
        <end position="1071"/>
    </location>
</feature>
<evidence type="ECO:0000256" key="8">
    <source>
        <dbReference type="ARBA" id="ARBA00022824"/>
    </source>
</evidence>
<feature type="compositionally biased region" description="Polar residues" evidence="19">
    <location>
        <begin position="928"/>
        <end position="937"/>
    </location>
</feature>
<dbReference type="GeneTree" id="ENSGT00390000003175"/>
<dbReference type="Gene3D" id="1.20.940.10">
    <property type="entry name" value="Functional domain of the splicing factor Prp18"/>
    <property type="match status" value="1"/>
</dbReference>
<comment type="subcellular location">
    <subcellularLocation>
        <location evidence="1">Cytoplasmic vesicle</location>
        <location evidence="1">COPII-coated vesicle membrane</location>
        <topology evidence="1">Peripheral membrane protein</topology>
        <orientation evidence="1">Cytoplasmic side</orientation>
    </subcellularLocation>
    <subcellularLocation>
        <location evidence="2">Endoplasmic reticulum membrane</location>
        <topology evidence="2">Peripheral membrane protein</topology>
    </subcellularLocation>
</comment>
<evidence type="ECO:0000256" key="19">
    <source>
        <dbReference type="SAM" id="MobiDB-lite"/>
    </source>
</evidence>
<dbReference type="GO" id="GO:0051592">
    <property type="term" value="P:response to calcium ion"/>
    <property type="evidence" value="ECO:0007669"/>
    <property type="project" value="Ensembl"/>
</dbReference>
<name>A0A8C9A3P1_PROSS</name>
<organism evidence="21 22">
    <name type="scientific">Prolemur simus</name>
    <name type="common">Greater bamboo lemur</name>
    <name type="synonym">Hapalemur simus</name>
    <dbReference type="NCBI Taxonomy" id="1328070"/>
    <lineage>
        <taxon>Eukaryota</taxon>
        <taxon>Metazoa</taxon>
        <taxon>Chordata</taxon>
        <taxon>Craniata</taxon>
        <taxon>Vertebrata</taxon>
        <taxon>Euteleostomi</taxon>
        <taxon>Mammalia</taxon>
        <taxon>Eutheria</taxon>
        <taxon>Euarchontoglires</taxon>
        <taxon>Primates</taxon>
        <taxon>Strepsirrhini</taxon>
        <taxon>Lemuriformes</taxon>
        <taxon>Lemuridae</taxon>
        <taxon>Prolemur</taxon>
    </lineage>
</organism>
<keyword evidence="8" id="KW-0256">Endoplasmic reticulum</keyword>
<dbReference type="FunFam" id="1.20.940.10:FF:000001">
    <property type="entry name" value="Protein transport protein Sec31A isoform A"/>
    <property type="match status" value="1"/>
</dbReference>
<dbReference type="Ensembl" id="ENSPSMT00000032321.1">
    <property type="protein sequence ID" value="ENSPSMP00000027964.1"/>
    <property type="gene ID" value="ENSPSMG00000019006.1"/>
</dbReference>
<comment type="function">
    <text evidence="13">Component of the coat protein complex II (COPII) which promotes the formation of transport vesicles from the endoplasmic reticulum (ER). The coat has two main functions, the physical deformation of the endoplasmic reticulum membrane into vesicles and the selection of cargo molecules.</text>
</comment>
<dbReference type="FunFam" id="2.130.10.10:FF:000009">
    <property type="entry name" value="Protein transport protein Sec31A isoform A"/>
    <property type="match status" value="1"/>
</dbReference>
<keyword evidence="12" id="KW-0968">Cytoplasmic vesicle</keyword>
<keyword evidence="11" id="KW-0472">Membrane</keyword>
<evidence type="ECO:0000256" key="5">
    <source>
        <dbReference type="ARBA" id="ARBA00022490"/>
    </source>
</evidence>
<evidence type="ECO:0000256" key="1">
    <source>
        <dbReference type="ARBA" id="ARBA00004299"/>
    </source>
</evidence>
<keyword evidence="4" id="KW-0813">Transport</keyword>
<proteinExistence type="inferred from homology"/>
<evidence type="ECO:0000256" key="7">
    <source>
        <dbReference type="ARBA" id="ARBA00022737"/>
    </source>
</evidence>
<keyword evidence="9" id="KW-0931">ER-Golgi transport</keyword>
<dbReference type="GO" id="GO:0090110">
    <property type="term" value="P:COPII-coated vesicle cargo loading"/>
    <property type="evidence" value="ECO:0007669"/>
    <property type="project" value="Ensembl"/>
</dbReference>
<dbReference type="InterPro" id="IPR001680">
    <property type="entry name" value="WD40_rpt"/>
</dbReference>
<evidence type="ECO:0000256" key="11">
    <source>
        <dbReference type="ARBA" id="ARBA00023136"/>
    </source>
</evidence>
<feature type="repeat" description="WD" evidence="18">
    <location>
        <begin position="118"/>
        <end position="160"/>
    </location>
</feature>
<feature type="compositionally biased region" description="Polar residues" evidence="19">
    <location>
        <begin position="947"/>
        <end position="956"/>
    </location>
</feature>
<keyword evidence="22" id="KW-1185">Reference proteome</keyword>
<dbReference type="GO" id="GO:0015031">
    <property type="term" value="P:protein transport"/>
    <property type="evidence" value="ECO:0007669"/>
    <property type="project" value="UniProtKB-KW"/>
</dbReference>
<dbReference type="GO" id="GO:0030127">
    <property type="term" value="C:COPII vesicle coat"/>
    <property type="evidence" value="ECO:0007669"/>
    <property type="project" value="Ensembl"/>
</dbReference>
<dbReference type="GO" id="GO:0005789">
    <property type="term" value="C:endoplasmic reticulum membrane"/>
    <property type="evidence" value="ECO:0007669"/>
    <property type="project" value="UniProtKB-SubCell"/>
</dbReference>
<dbReference type="GO" id="GO:0048306">
    <property type="term" value="F:calcium-dependent protein binding"/>
    <property type="evidence" value="ECO:0007669"/>
    <property type="project" value="Ensembl"/>
</dbReference>
<evidence type="ECO:0000256" key="4">
    <source>
        <dbReference type="ARBA" id="ARBA00022448"/>
    </source>
</evidence>
<comment type="similarity">
    <text evidence="3">Belongs to the WD repeat SEC31 family.</text>
</comment>
<dbReference type="Gene3D" id="1.25.40.1030">
    <property type="match status" value="1"/>
</dbReference>
<dbReference type="PANTHER" id="PTHR13923">
    <property type="entry name" value="SEC31-RELATED PROTEIN"/>
    <property type="match status" value="1"/>
</dbReference>
<evidence type="ECO:0000256" key="6">
    <source>
        <dbReference type="ARBA" id="ARBA00022574"/>
    </source>
</evidence>
<dbReference type="AlphaFoldDB" id="A0A8C9A3P1"/>
<evidence type="ECO:0000256" key="12">
    <source>
        <dbReference type="ARBA" id="ARBA00023329"/>
    </source>
</evidence>